<accession>A0A9Q1H609</accession>
<comment type="caution">
    <text evidence="1">The sequence shown here is derived from an EMBL/GenBank/DDBJ whole genome shotgun (WGS) entry which is preliminary data.</text>
</comment>
<sequence>MTLVRLYSTMRDLCHSLQDVVSVLESQSLKLNYFCCFHGSFNISNSKKHLAWRTSATLRGTHWLLPTCPNHTKSSLRNASHK</sequence>
<gene>
    <name evidence="1" type="ORF">HOLleu_17465</name>
</gene>
<evidence type="ECO:0000313" key="1">
    <source>
        <dbReference type="EMBL" id="KAJ8036822.1"/>
    </source>
</evidence>
<protein>
    <submittedName>
        <fullName evidence="1">Uncharacterized protein</fullName>
    </submittedName>
</protein>
<name>A0A9Q1H609_HOLLE</name>
<keyword evidence="2" id="KW-1185">Reference proteome</keyword>
<reference evidence="1" key="1">
    <citation type="submission" date="2021-10" db="EMBL/GenBank/DDBJ databases">
        <title>Tropical sea cucumber genome reveals ecological adaptation and Cuvierian tubules defense mechanism.</title>
        <authorList>
            <person name="Chen T."/>
        </authorList>
    </citation>
    <scope>NUCLEOTIDE SEQUENCE</scope>
    <source>
        <strain evidence="1">Nanhai2018</strain>
        <tissue evidence="1">Muscle</tissue>
    </source>
</reference>
<proteinExistence type="predicted"/>
<dbReference type="Proteomes" id="UP001152320">
    <property type="component" value="Chromosome 8"/>
</dbReference>
<dbReference type="EMBL" id="JAIZAY010000008">
    <property type="protein sequence ID" value="KAJ8036822.1"/>
    <property type="molecule type" value="Genomic_DNA"/>
</dbReference>
<organism evidence="1 2">
    <name type="scientific">Holothuria leucospilota</name>
    <name type="common">Black long sea cucumber</name>
    <name type="synonym">Mertensiothuria leucospilota</name>
    <dbReference type="NCBI Taxonomy" id="206669"/>
    <lineage>
        <taxon>Eukaryota</taxon>
        <taxon>Metazoa</taxon>
        <taxon>Echinodermata</taxon>
        <taxon>Eleutherozoa</taxon>
        <taxon>Echinozoa</taxon>
        <taxon>Holothuroidea</taxon>
        <taxon>Aspidochirotacea</taxon>
        <taxon>Aspidochirotida</taxon>
        <taxon>Holothuriidae</taxon>
        <taxon>Holothuria</taxon>
    </lineage>
</organism>
<dbReference type="AlphaFoldDB" id="A0A9Q1H609"/>
<evidence type="ECO:0000313" key="2">
    <source>
        <dbReference type="Proteomes" id="UP001152320"/>
    </source>
</evidence>